<dbReference type="CDD" id="cd00326">
    <property type="entry name" value="alpha_CA"/>
    <property type="match status" value="1"/>
</dbReference>
<dbReference type="PANTHER" id="PTHR18952">
    <property type="entry name" value="CARBONIC ANHYDRASE"/>
    <property type="match status" value="1"/>
</dbReference>
<dbReference type="SUPFAM" id="SSF51069">
    <property type="entry name" value="Carbonic anhydrase"/>
    <property type="match status" value="1"/>
</dbReference>
<evidence type="ECO:0000256" key="8">
    <source>
        <dbReference type="RuleBase" id="RU367011"/>
    </source>
</evidence>
<dbReference type="InterPro" id="IPR018338">
    <property type="entry name" value="Carbonic_anhydrase_a-class_CS"/>
</dbReference>
<keyword evidence="6 8" id="KW-0456">Lyase</keyword>
<dbReference type="GO" id="GO:0008270">
    <property type="term" value="F:zinc ion binding"/>
    <property type="evidence" value="ECO:0007669"/>
    <property type="project" value="UniProtKB-UniRule"/>
</dbReference>
<keyword evidence="4 8" id="KW-0479">Metal-binding</keyword>
<evidence type="ECO:0000256" key="2">
    <source>
        <dbReference type="ARBA" id="ARBA00010718"/>
    </source>
</evidence>
<evidence type="ECO:0000256" key="5">
    <source>
        <dbReference type="ARBA" id="ARBA00022833"/>
    </source>
</evidence>
<comment type="caution">
    <text evidence="10">The sequence shown here is derived from an EMBL/GenBank/DDBJ whole genome shotgun (WGS) entry which is preliminary data.</text>
</comment>
<dbReference type="Pfam" id="PF00194">
    <property type="entry name" value="Carb_anhydrase"/>
    <property type="match status" value="1"/>
</dbReference>
<accession>A0AAD4JSV2</accession>
<dbReference type="Gene3D" id="3.10.200.10">
    <property type="entry name" value="Alpha carbonic anhydrase"/>
    <property type="match status" value="1"/>
</dbReference>
<sequence>MKIGQTVELQHPQISGADLAGTYIAEELHLHWGTHKLAGSEHRINGKKHDVEMHVVHRSSIYSDLQTAASNPEGLAVLAVMIDFSKVPQSPEKQGIEEFFRHLHEIREFQSTTYANSSLTLGSILFNLDLNAYYTYHGSLTTPGCYESVHWIVFPKPILINPKSGFNVFLLKYENGKKMINTNR</sequence>
<comment type="catalytic activity">
    <reaction evidence="7 8">
        <text>hydrogencarbonate + H(+) = CO2 + H2O</text>
        <dbReference type="Rhea" id="RHEA:10748"/>
        <dbReference type="ChEBI" id="CHEBI:15377"/>
        <dbReference type="ChEBI" id="CHEBI:15378"/>
        <dbReference type="ChEBI" id="CHEBI:16526"/>
        <dbReference type="ChEBI" id="CHEBI:17544"/>
        <dbReference type="EC" id="4.2.1.1"/>
    </reaction>
</comment>
<evidence type="ECO:0000256" key="1">
    <source>
        <dbReference type="ARBA" id="ARBA00002904"/>
    </source>
</evidence>
<dbReference type="Proteomes" id="UP001200034">
    <property type="component" value="Unassembled WGS sequence"/>
</dbReference>
<feature type="non-terminal residue" evidence="10">
    <location>
        <position position="184"/>
    </location>
</feature>
<evidence type="ECO:0000256" key="7">
    <source>
        <dbReference type="ARBA" id="ARBA00048348"/>
    </source>
</evidence>
<dbReference type="InterPro" id="IPR036398">
    <property type="entry name" value="CA_dom_sf"/>
</dbReference>
<dbReference type="PROSITE" id="PS00162">
    <property type="entry name" value="ALPHA_CA_1"/>
    <property type="match status" value="1"/>
</dbReference>
<dbReference type="SMART" id="SM01057">
    <property type="entry name" value="Carb_anhydrase"/>
    <property type="match status" value="1"/>
</dbReference>
<protein>
    <recommendedName>
        <fullName evidence="3 8">Carbonic anhydrase</fullName>
        <ecNumber evidence="3 8">4.2.1.1</ecNumber>
    </recommendedName>
</protein>
<evidence type="ECO:0000256" key="3">
    <source>
        <dbReference type="ARBA" id="ARBA00012925"/>
    </source>
</evidence>
<dbReference type="EMBL" id="JAJJHW010003409">
    <property type="protein sequence ID" value="KAH8359013.1"/>
    <property type="molecule type" value="Genomic_DNA"/>
</dbReference>
<dbReference type="AlphaFoldDB" id="A0AAD4JSV2"/>
<name>A0AAD4JSV2_9MUSC</name>
<feature type="domain" description="Alpha-carbonic anhydrase" evidence="9">
    <location>
        <begin position="1"/>
        <end position="184"/>
    </location>
</feature>
<dbReference type="InterPro" id="IPR001148">
    <property type="entry name" value="CA_dom"/>
</dbReference>
<evidence type="ECO:0000313" key="11">
    <source>
        <dbReference type="Proteomes" id="UP001200034"/>
    </source>
</evidence>
<comment type="similarity">
    <text evidence="2 8">Belongs to the alpha-carbonic anhydrase family.</text>
</comment>
<dbReference type="PANTHER" id="PTHR18952:SF265">
    <property type="entry name" value="CARBONIC ANHYDRASE"/>
    <property type="match status" value="1"/>
</dbReference>
<keyword evidence="11" id="KW-1185">Reference proteome</keyword>
<evidence type="ECO:0000313" key="10">
    <source>
        <dbReference type="EMBL" id="KAH8359013.1"/>
    </source>
</evidence>
<evidence type="ECO:0000256" key="4">
    <source>
        <dbReference type="ARBA" id="ARBA00022723"/>
    </source>
</evidence>
<dbReference type="EC" id="4.2.1.1" evidence="3 8"/>
<proteinExistence type="inferred from homology"/>
<keyword evidence="5 8" id="KW-0862">Zinc</keyword>
<gene>
    <name evidence="10" type="ORF">KR093_003867</name>
</gene>
<comment type="cofactor">
    <cofactor evidence="8">
        <name>Zn(2+)</name>
        <dbReference type="ChEBI" id="CHEBI:29105"/>
    </cofactor>
</comment>
<organism evidence="10 11">
    <name type="scientific">Drosophila rubida</name>
    <dbReference type="NCBI Taxonomy" id="30044"/>
    <lineage>
        <taxon>Eukaryota</taxon>
        <taxon>Metazoa</taxon>
        <taxon>Ecdysozoa</taxon>
        <taxon>Arthropoda</taxon>
        <taxon>Hexapoda</taxon>
        <taxon>Insecta</taxon>
        <taxon>Pterygota</taxon>
        <taxon>Neoptera</taxon>
        <taxon>Endopterygota</taxon>
        <taxon>Diptera</taxon>
        <taxon>Brachycera</taxon>
        <taxon>Muscomorpha</taxon>
        <taxon>Ephydroidea</taxon>
        <taxon>Drosophilidae</taxon>
        <taxon>Drosophila</taxon>
    </lineage>
</organism>
<dbReference type="PROSITE" id="PS51144">
    <property type="entry name" value="ALPHA_CA_2"/>
    <property type="match status" value="1"/>
</dbReference>
<comment type="function">
    <text evidence="1 8">Reversible hydration of carbon dioxide.</text>
</comment>
<dbReference type="GO" id="GO:0004089">
    <property type="term" value="F:carbonate dehydratase activity"/>
    <property type="evidence" value="ECO:0007669"/>
    <property type="project" value="UniProtKB-UniRule"/>
</dbReference>
<reference evidence="10" key="1">
    <citation type="journal article" date="2021" name="Mol. Ecol. Resour.">
        <title>Phylogenomic analyses of the genus Drosophila reveals genomic signals of climate adaptation.</title>
        <authorList>
            <person name="Li F."/>
            <person name="Rane R.V."/>
            <person name="Luria V."/>
            <person name="Xiong Z."/>
            <person name="Chen J."/>
            <person name="Li Z."/>
            <person name="Catullo R.A."/>
            <person name="Griffin P.C."/>
            <person name="Schiffer M."/>
            <person name="Pearce S."/>
            <person name="Lee S.F."/>
            <person name="McElroy K."/>
            <person name="Stocker A."/>
            <person name="Shirriffs J."/>
            <person name="Cockerell F."/>
            <person name="Coppin C."/>
            <person name="Sgro C.M."/>
            <person name="Karger A."/>
            <person name="Cain J.W."/>
            <person name="Weber J.A."/>
            <person name="Santpere G."/>
            <person name="Kirschner M.W."/>
            <person name="Hoffmann A.A."/>
            <person name="Oakeshott J.G."/>
            <person name="Zhang G."/>
        </authorList>
    </citation>
    <scope>NUCLEOTIDE SEQUENCE</scope>
    <source>
        <strain evidence="10">BGI-SZ-2011g</strain>
    </source>
</reference>
<evidence type="ECO:0000259" key="9">
    <source>
        <dbReference type="PROSITE" id="PS51144"/>
    </source>
</evidence>
<dbReference type="InterPro" id="IPR023561">
    <property type="entry name" value="Carbonic_anhydrase_a-class"/>
</dbReference>
<evidence type="ECO:0000256" key="6">
    <source>
        <dbReference type="ARBA" id="ARBA00023239"/>
    </source>
</evidence>